<evidence type="ECO:0000256" key="3">
    <source>
        <dbReference type="ARBA" id="ARBA00022475"/>
    </source>
</evidence>
<evidence type="ECO:0000256" key="6">
    <source>
        <dbReference type="ARBA" id="ARBA00023136"/>
    </source>
</evidence>
<reference evidence="9 10" key="1">
    <citation type="journal article" date="2015" name="Genome Announc.">
        <title>Expanding the biotechnology potential of lactobacilli through comparative genomics of 213 strains and associated genera.</title>
        <authorList>
            <person name="Sun Z."/>
            <person name="Harris H.M."/>
            <person name="McCann A."/>
            <person name="Guo C."/>
            <person name="Argimon S."/>
            <person name="Zhang W."/>
            <person name="Yang X."/>
            <person name="Jeffery I.B."/>
            <person name="Cooney J.C."/>
            <person name="Kagawa T.F."/>
            <person name="Liu W."/>
            <person name="Song Y."/>
            <person name="Salvetti E."/>
            <person name="Wrobel A."/>
            <person name="Rasinkangas P."/>
            <person name="Parkhill J."/>
            <person name="Rea M.C."/>
            <person name="O'Sullivan O."/>
            <person name="Ritari J."/>
            <person name="Douillard F.P."/>
            <person name="Paul Ross R."/>
            <person name="Yang R."/>
            <person name="Briner A.E."/>
            <person name="Felis G.E."/>
            <person name="de Vos W.M."/>
            <person name="Barrangou R."/>
            <person name="Klaenhammer T.R."/>
            <person name="Caufield P.W."/>
            <person name="Cui Y."/>
            <person name="Zhang H."/>
            <person name="O'Toole P.W."/>
        </authorList>
    </citation>
    <scope>NUCLEOTIDE SEQUENCE [LARGE SCALE GENOMIC DNA]</scope>
    <source>
        <strain evidence="9 10">DSM 19910</strain>
    </source>
</reference>
<proteinExistence type="predicted"/>
<feature type="transmembrane region" description="Helical" evidence="7">
    <location>
        <begin position="12"/>
        <end position="34"/>
    </location>
</feature>
<dbReference type="PATRIC" id="fig|1423731.3.peg.1689"/>
<evidence type="ECO:0000256" key="5">
    <source>
        <dbReference type="ARBA" id="ARBA00022989"/>
    </source>
</evidence>
<feature type="transmembrane region" description="Helical" evidence="7">
    <location>
        <begin position="348"/>
        <end position="366"/>
    </location>
</feature>
<protein>
    <submittedName>
        <fullName evidence="9">Permease</fullName>
    </submittedName>
</protein>
<dbReference type="PROSITE" id="PS50850">
    <property type="entry name" value="MFS"/>
    <property type="match status" value="1"/>
</dbReference>
<evidence type="ECO:0000256" key="7">
    <source>
        <dbReference type="SAM" id="Phobius"/>
    </source>
</evidence>
<dbReference type="InterPro" id="IPR011701">
    <property type="entry name" value="MFS"/>
</dbReference>
<feature type="transmembrane region" description="Helical" evidence="7">
    <location>
        <begin position="372"/>
        <end position="391"/>
    </location>
</feature>
<accession>A0A0R1LYY5</accession>
<feature type="transmembrane region" description="Helical" evidence="7">
    <location>
        <begin position="283"/>
        <end position="301"/>
    </location>
</feature>
<keyword evidence="4 7" id="KW-0812">Transmembrane</keyword>
<dbReference type="Gene3D" id="1.20.1250.20">
    <property type="entry name" value="MFS general substrate transporter like domains"/>
    <property type="match status" value="1"/>
</dbReference>
<feature type="transmembrane region" description="Helical" evidence="7">
    <location>
        <begin position="40"/>
        <end position="61"/>
    </location>
</feature>
<sequence>MLSHNSKFGCLWLSFLISSIGDWLYRLALPLIILEKTGSAYHAATVFGVSFVPWVLFSLLGGSLADNYAKKKILISGNAAAGLISLFLIFILQSKSINFGLLYVAVFLLASVDPLIHPSFQSIIPELTVQKQFVSANAALQMVDNTLAIMGPLLGGTLVTFLGGMSAILIDTLSFFIAALILFKLPQRTERTRKNRPVRGIVQDVVTGAKYSFQQKVIFSGSLMFLFTNFALNMFEANFMFYMTEALNYPVIKATIALALGGGGALAASFVGSRIVESFRAGMLLSSSTILAGLSTLLLLFNQNYLYIGIVLGLVSFFGTINVITYFTLRQRTVPRHLLGRVIAVTRMVSYASIPVGSWCGGVLLAHGQTMFTVILLAGIIRTLAGVGAKLSPLGREK</sequence>
<evidence type="ECO:0000256" key="4">
    <source>
        <dbReference type="ARBA" id="ARBA00022692"/>
    </source>
</evidence>
<dbReference type="CDD" id="cd06173">
    <property type="entry name" value="MFS_MefA_like"/>
    <property type="match status" value="1"/>
</dbReference>
<comment type="caution">
    <text evidence="9">The sequence shown here is derived from an EMBL/GenBank/DDBJ whole genome shotgun (WGS) entry which is preliminary data.</text>
</comment>
<name>A0A0R1LYY5_9LACO</name>
<feature type="transmembrane region" description="Helical" evidence="7">
    <location>
        <begin position="247"/>
        <end position="271"/>
    </location>
</feature>
<dbReference type="GO" id="GO:0022857">
    <property type="term" value="F:transmembrane transporter activity"/>
    <property type="evidence" value="ECO:0007669"/>
    <property type="project" value="InterPro"/>
</dbReference>
<organism evidence="9 10">
    <name type="scientific">Liquorilactobacillus capillatus DSM 19910</name>
    <dbReference type="NCBI Taxonomy" id="1423731"/>
    <lineage>
        <taxon>Bacteria</taxon>
        <taxon>Bacillati</taxon>
        <taxon>Bacillota</taxon>
        <taxon>Bacilli</taxon>
        <taxon>Lactobacillales</taxon>
        <taxon>Lactobacillaceae</taxon>
        <taxon>Liquorilactobacillus</taxon>
    </lineage>
</organism>
<dbReference type="Proteomes" id="UP000051621">
    <property type="component" value="Unassembled WGS sequence"/>
</dbReference>
<evidence type="ECO:0000256" key="1">
    <source>
        <dbReference type="ARBA" id="ARBA00004651"/>
    </source>
</evidence>
<dbReference type="InterPro" id="IPR036259">
    <property type="entry name" value="MFS_trans_sf"/>
</dbReference>
<evidence type="ECO:0000259" key="8">
    <source>
        <dbReference type="PROSITE" id="PS50850"/>
    </source>
</evidence>
<evidence type="ECO:0000256" key="2">
    <source>
        <dbReference type="ARBA" id="ARBA00022448"/>
    </source>
</evidence>
<keyword evidence="5 7" id="KW-1133">Transmembrane helix</keyword>
<dbReference type="AlphaFoldDB" id="A0A0R1LYY5"/>
<feature type="transmembrane region" description="Helical" evidence="7">
    <location>
        <begin position="217"/>
        <end position="235"/>
    </location>
</feature>
<feature type="transmembrane region" description="Helical" evidence="7">
    <location>
        <begin position="73"/>
        <end position="91"/>
    </location>
</feature>
<evidence type="ECO:0000313" key="9">
    <source>
        <dbReference type="EMBL" id="KRL00815.1"/>
    </source>
</evidence>
<dbReference type="PANTHER" id="PTHR23513">
    <property type="entry name" value="INTEGRAL MEMBRANE EFFLUX PROTEIN-RELATED"/>
    <property type="match status" value="1"/>
</dbReference>
<dbReference type="RefSeq" id="WP_057745259.1">
    <property type="nucleotide sequence ID" value="NZ_AZEF01000032.1"/>
</dbReference>
<keyword evidence="2" id="KW-0813">Transport</keyword>
<feature type="domain" description="Major facilitator superfamily (MFS) profile" evidence="8">
    <location>
        <begin position="7"/>
        <end position="396"/>
    </location>
</feature>
<dbReference type="EMBL" id="AZEF01000032">
    <property type="protein sequence ID" value="KRL00815.1"/>
    <property type="molecule type" value="Genomic_DNA"/>
</dbReference>
<keyword evidence="3" id="KW-1003">Cell membrane</keyword>
<dbReference type="STRING" id="1423731.FC81_GL001648"/>
<feature type="transmembrane region" description="Helical" evidence="7">
    <location>
        <begin position="307"/>
        <end position="327"/>
    </location>
</feature>
<dbReference type="PANTHER" id="PTHR23513:SF6">
    <property type="entry name" value="MAJOR FACILITATOR SUPERFAMILY ASSOCIATED DOMAIN-CONTAINING PROTEIN"/>
    <property type="match status" value="1"/>
</dbReference>
<dbReference type="InterPro" id="IPR020846">
    <property type="entry name" value="MFS_dom"/>
</dbReference>
<dbReference type="SUPFAM" id="SSF103473">
    <property type="entry name" value="MFS general substrate transporter"/>
    <property type="match status" value="1"/>
</dbReference>
<dbReference type="Pfam" id="PF07690">
    <property type="entry name" value="MFS_1"/>
    <property type="match status" value="1"/>
</dbReference>
<feature type="transmembrane region" description="Helical" evidence="7">
    <location>
        <begin position="161"/>
        <end position="183"/>
    </location>
</feature>
<evidence type="ECO:0000313" key="10">
    <source>
        <dbReference type="Proteomes" id="UP000051621"/>
    </source>
</evidence>
<dbReference type="GO" id="GO:0005886">
    <property type="term" value="C:plasma membrane"/>
    <property type="evidence" value="ECO:0007669"/>
    <property type="project" value="UniProtKB-SubCell"/>
</dbReference>
<comment type="subcellular location">
    <subcellularLocation>
        <location evidence="1">Cell membrane</location>
        <topology evidence="1">Multi-pass membrane protein</topology>
    </subcellularLocation>
</comment>
<gene>
    <name evidence="9" type="ORF">FC81_GL001648</name>
</gene>
<dbReference type="OrthoDB" id="212436at2"/>
<keyword evidence="10" id="KW-1185">Reference proteome</keyword>
<keyword evidence="6 7" id="KW-0472">Membrane</keyword>